<keyword evidence="6" id="KW-1133">Transmembrane helix</keyword>
<dbReference type="GO" id="GO:0004673">
    <property type="term" value="F:protein histidine kinase activity"/>
    <property type="evidence" value="ECO:0007669"/>
    <property type="project" value="UniProtKB-EC"/>
</dbReference>
<evidence type="ECO:0000313" key="8">
    <source>
        <dbReference type="EMBL" id="AWV97546.1"/>
    </source>
</evidence>
<keyword evidence="4" id="KW-0418">Kinase</keyword>
<organism evidence="8 9">
    <name type="scientific">Arcticibacterium luteifluviistationis</name>
    <dbReference type="NCBI Taxonomy" id="1784714"/>
    <lineage>
        <taxon>Bacteria</taxon>
        <taxon>Pseudomonadati</taxon>
        <taxon>Bacteroidota</taxon>
        <taxon>Cytophagia</taxon>
        <taxon>Cytophagales</taxon>
        <taxon>Leadbetterellaceae</taxon>
        <taxon>Arcticibacterium</taxon>
    </lineage>
</organism>
<feature type="transmembrane region" description="Helical" evidence="6">
    <location>
        <begin position="341"/>
        <end position="362"/>
    </location>
</feature>
<dbReference type="Proteomes" id="UP000249873">
    <property type="component" value="Chromosome"/>
</dbReference>
<protein>
    <recommendedName>
        <fullName evidence="2">histidine kinase</fullName>
        <ecNumber evidence="2">2.7.13.3</ecNumber>
    </recommendedName>
</protein>
<dbReference type="KEGG" id="als:DJ013_04945"/>
<feature type="transmembrane region" description="Helical" evidence="6">
    <location>
        <begin position="256"/>
        <end position="273"/>
    </location>
</feature>
<name>A0A2Z4G8R4_9BACT</name>
<keyword evidence="6" id="KW-0472">Membrane</keyword>
<dbReference type="GO" id="GO:0000160">
    <property type="term" value="P:phosphorelay signal transduction system"/>
    <property type="evidence" value="ECO:0007669"/>
    <property type="project" value="UniProtKB-KW"/>
</dbReference>
<sequence length="613" mass="71651">MLEKLPKLIQLKILLLFCLAFCGSKTFSKPIPLVASEIGKQHALENYQTFTDSTKQLSIQEIRKRFEDGDFTPVKRYNYSQAIGDFNYWTHLSLQNNTQEELELVLECATINIDSFTVFLYQKDSLISQVGLKGKNDNIYSRKNYFIQNALPIILTQSQENYDVLILTNKKRGLMYSKFLLYNLEDYTRKENYTHSKMLFLLGIGCIAIFIGLLIFIYKRNVLYIYFILSLIFKLYSLICNFSFESYLNIYTPTNFSWGTSNLLYFIFQFLFYDKLIAINKFKKSTYCLVAILLIISTTHIFNIQSANIYRLFNIVSLLVAIIFFFIIFKNLNRKDIFTWVYLLAVAPYFISFLLMIAFIFFNKDLYNSLSVNSSNLYYLIILYEIIVFLFLIIYKQYYIYLDSIKLRKSLNIAQVKIISSQEKERKNIAENLHDDLGGTLSTLKGKAHEENISPDIKLLIEKSIKDLRNVSRNLLPPDFEKQGLIDSIKDNLDLLSSNTTTKFIFITFGKEVKMTPERSINIYRIINEIANNILKHSNVKLATIQLIYYPEKLLIITEDEQLVKNNLNQNNGIGLSNILSRLEYLEANIIQFATINSYNYIFEIPYDTKQGF</sequence>
<keyword evidence="3" id="KW-0808">Transferase</keyword>
<keyword evidence="5" id="KW-0902">Two-component regulatory system</keyword>
<dbReference type="EC" id="2.7.13.3" evidence="2"/>
<evidence type="ECO:0000256" key="2">
    <source>
        <dbReference type="ARBA" id="ARBA00012438"/>
    </source>
</evidence>
<evidence type="ECO:0000256" key="3">
    <source>
        <dbReference type="ARBA" id="ARBA00022679"/>
    </source>
</evidence>
<dbReference type="Gene3D" id="2.60.40.2380">
    <property type="match status" value="1"/>
</dbReference>
<gene>
    <name evidence="8" type="ORF">DJ013_04945</name>
</gene>
<evidence type="ECO:0000256" key="6">
    <source>
        <dbReference type="SAM" id="Phobius"/>
    </source>
</evidence>
<dbReference type="PANTHER" id="PTHR24421">
    <property type="entry name" value="NITRATE/NITRITE SENSOR PROTEIN NARX-RELATED"/>
    <property type="match status" value="1"/>
</dbReference>
<feature type="transmembrane region" description="Helical" evidence="6">
    <location>
        <begin position="285"/>
        <end position="303"/>
    </location>
</feature>
<dbReference type="InterPro" id="IPR050482">
    <property type="entry name" value="Sensor_HK_TwoCompSys"/>
</dbReference>
<evidence type="ECO:0000256" key="1">
    <source>
        <dbReference type="ARBA" id="ARBA00000085"/>
    </source>
</evidence>
<dbReference type="Pfam" id="PF07696">
    <property type="entry name" value="7TMR-DISMED2"/>
    <property type="match status" value="1"/>
</dbReference>
<dbReference type="PANTHER" id="PTHR24421:SF10">
    <property type="entry name" value="NITRATE_NITRITE SENSOR PROTEIN NARQ"/>
    <property type="match status" value="1"/>
</dbReference>
<keyword evidence="9" id="KW-1185">Reference proteome</keyword>
<dbReference type="OrthoDB" id="613787at2"/>
<feature type="transmembrane region" description="Helical" evidence="6">
    <location>
        <begin position="198"/>
        <end position="217"/>
    </location>
</feature>
<dbReference type="Gene3D" id="6.10.250.2870">
    <property type="match status" value="1"/>
</dbReference>
<evidence type="ECO:0000313" key="9">
    <source>
        <dbReference type="Proteomes" id="UP000249873"/>
    </source>
</evidence>
<dbReference type="InterPro" id="IPR011622">
    <property type="entry name" value="7TMR_DISM_rcpt_extracell_dom2"/>
</dbReference>
<feature type="transmembrane region" description="Helical" evidence="6">
    <location>
        <begin position="377"/>
        <end position="399"/>
    </location>
</feature>
<feature type="domain" description="7TM-DISM receptor extracellular" evidence="7">
    <location>
        <begin position="48"/>
        <end position="164"/>
    </location>
</feature>
<evidence type="ECO:0000256" key="5">
    <source>
        <dbReference type="ARBA" id="ARBA00023012"/>
    </source>
</evidence>
<keyword evidence="6" id="KW-0812">Transmembrane</keyword>
<proteinExistence type="predicted"/>
<reference evidence="8 9" key="1">
    <citation type="submission" date="2018-05" db="EMBL/GenBank/DDBJ databases">
        <title>Complete genome sequence of Arcticibacterium luteifluviistationis SM1504T, a cytophagaceae bacterium isolated from Arctic surface seawater.</title>
        <authorList>
            <person name="Li Y."/>
            <person name="Qin Q.-L."/>
        </authorList>
    </citation>
    <scope>NUCLEOTIDE SEQUENCE [LARGE SCALE GENOMIC DNA]</scope>
    <source>
        <strain evidence="8 9">SM1504</strain>
    </source>
</reference>
<comment type="catalytic activity">
    <reaction evidence="1">
        <text>ATP + protein L-histidine = ADP + protein N-phospho-L-histidine.</text>
        <dbReference type="EC" id="2.7.13.3"/>
    </reaction>
</comment>
<dbReference type="AlphaFoldDB" id="A0A2Z4G8R4"/>
<feature type="transmembrane region" description="Helical" evidence="6">
    <location>
        <begin position="309"/>
        <end position="329"/>
    </location>
</feature>
<feature type="transmembrane region" description="Helical" evidence="6">
    <location>
        <begin position="224"/>
        <end position="244"/>
    </location>
</feature>
<evidence type="ECO:0000256" key="4">
    <source>
        <dbReference type="ARBA" id="ARBA00022777"/>
    </source>
</evidence>
<dbReference type="EMBL" id="CP029480">
    <property type="protein sequence ID" value="AWV97546.1"/>
    <property type="molecule type" value="Genomic_DNA"/>
</dbReference>
<evidence type="ECO:0000259" key="7">
    <source>
        <dbReference type="Pfam" id="PF07696"/>
    </source>
</evidence>
<accession>A0A2Z4G8R4</accession>